<protein>
    <recommendedName>
        <fullName evidence="3">Outer membrane protein beta-barrel domain-containing protein</fullName>
    </recommendedName>
</protein>
<dbReference type="EMBL" id="FAOO01000005">
    <property type="protein sequence ID" value="CUU03969.1"/>
    <property type="molecule type" value="Genomic_DNA"/>
</dbReference>
<sequence>MRIPFFLFLFFVSASFLFSQTLPGKFGFGADLGTSIFVGQSKPDVQPIGSAYVRLGVLNFFSIAGKFSGGWVGFKDKNTNLRNWTTIISGELQGEFHIIPLSKSDAYFFISSGLIHYQPNVSNYMGKNTPTVGFGLGLNMFVRHFLSVDFSSSYNLTTRGDLDGNLNTKDKDGFFTLKLGLSYYFYDKEYIREAFIRGRRSK</sequence>
<reference evidence="2" key="1">
    <citation type="submission" date="2015-11" db="EMBL/GenBank/DDBJ databases">
        <authorList>
            <person name="Varghese N."/>
        </authorList>
    </citation>
    <scope>NUCLEOTIDE SEQUENCE [LARGE SCALE GENOMIC DNA]</scope>
</reference>
<proteinExistence type="predicted"/>
<organism evidence="1 2">
    <name type="scientific">Candidatus Thermokryptus mobilis</name>
    <dbReference type="NCBI Taxonomy" id="1643428"/>
    <lineage>
        <taxon>Bacteria</taxon>
        <taxon>Pseudomonadati</taxon>
        <taxon>Candidatus Kryptoniota</taxon>
        <taxon>Candidatus Thermokryptus</taxon>
    </lineage>
</organism>
<dbReference type="AlphaFoldDB" id="A0A0S4N1L5"/>
<keyword evidence="2" id="KW-1185">Reference proteome</keyword>
<accession>A0A0S4N1L5</accession>
<evidence type="ECO:0000313" key="2">
    <source>
        <dbReference type="Proteomes" id="UP000320623"/>
    </source>
</evidence>
<dbReference type="STRING" id="1643428.GCA_001442855_00845"/>
<dbReference type="Proteomes" id="UP000320623">
    <property type="component" value="Unassembled WGS sequence"/>
</dbReference>
<evidence type="ECO:0008006" key="3">
    <source>
        <dbReference type="Google" id="ProtNLM"/>
    </source>
</evidence>
<name>A0A0S4N1L5_9BACT</name>
<dbReference type="RefSeq" id="WP_140944645.1">
    <property type="nucleotide sequence ID" value="NZ_FAOO01000005.1"/>
</dbReference>
<dbReference type="OrthoDB" id="9785654at2"/>
<evidence type="ECO:0000313" key="1">
    <source>
        <dbReference type="EMBL" id="CUU03969.1"/>
    </source>
</evidence>
<gene>
    <name evidence="1" type="ORF">JGI1_00868</name>
</gene>